<dbReference type="AlphaFoldDB" id="A0A6M8UER2"/>
<name>A0A6M8UER2_9GAMM</name>
<gene>
    <name evidence="1" type="ORF">PMPD1_2520</name>
    <name evidence="2" type="ORF">PMPD1_3144</name>
</gene>
<evidence type="ECO:0000313" key="3">
    <source>
        <dbReference type="Proteomes" id="UP000505325"/>
    </source>
</evidence>
<sequence>MTQILLIGGPFDGEIREDHFLEYKNLRVTKPTSVSSVSALRRDSNSATSHVKECYHNYNMISVRIEGKSYACATAKTINEHEILDLVKKAANESGFKPIE</sequence>
<protein>
    <submittedName>
        <fullName evidence="2">Uncharacterized protein</fullName>
    </submittedName>
</protein>
<dbReference type="EMBL" id="CP054212">
    <property type="protein sequence ID" value="QKJ87462.1"/>
    <property type="molecule type" value="Genomic_DNA"/>
</dbReference>
<dbReference type="KEGG" id="pmak:PMPD1_3144"/>
<dbReference type="EMBL" id="CP054212">
    <property type="protein sequence ID" value="QKJ88074.1"/>
    <property type="molecule type" value="Genomic_DNA"/>
</dbReference>
<proteinExistence type="predicted"/>
<dbReference type="KEGG" id="pmak:PMPD1_2520"/>
<dbReference type="RefSeq" id="WP_173634405.1">
    <property type="nucleotide sequence ID" value="NZ_CP054212.1"/>
</dbReference>
<dbReference type="Proteomes" id="UP000505325">
    <property type="component" value="Chromosome"/>
</dbReference>
<keyword evidence="3" id="KW-1185">Reference proteome</keyword>
<reference evidence="2 3" key="1">
    <citation type="submission" date="2020-06" db="EMBL/GenBank/DDBJ databases">
        <title>Genome sequence of Paramixta manurensis strain PD-1.</title>
        <authorList>
            <person name="Lee C.W."/>
            <person name="Kim J."/>
        </authorList>
    </citation>
    <scope>NUCLEOTIDE SEQUENCE [LARGE SCALE GENOMIC DNA]</scope>
    <source>
        <strain evidence="2 3">PD-1</strain>
    </source>
</reference>
<accession>A0A6M8UER2</accession>
<organism evidence="2 3">
    <name type="scientific">Paramixta manurensis</name>
    <dbReference type="NCBI Taxonomy" id="2740817"/>
    <lineage>
        <taxon>Bacteria</taxon>
        <taxon>Pseudomonadati</taxon>
        <taxon>Pseudomonadota</taxon>
        <taxon>Gammaproteobacteria</taxon>
        <taxon>Enterobacterales</taxon>
        <taxon>Erwiniaceae</taxon>
        <taxon>Paramixta</taxon>
    </lineage>
</organism>
<evidence type="ECO:0000313" key="2">
    <source>
        <dbReference type="EMBL" id="QKJ88074.1"/>
    </source>
</evidence>
<evidence type="ECO:0000313" key="1">
    <source>
        <dbReference type="EMBL" id="QKJ87462.1"/>
    </source>
</evidence>